<feature type="transmembrane region" description="Helical" evidence="1">
    <location>
        <begin position="153"/>
        <end position="173"/>
    </location>
</feature>
<keyword evidence="3" id="KW-1185">Reference proteome</keyword>
<sequence>MHIIQDINPRSCDQVYMLGHGPHFIAAYIIWNLFQFVPENRSLPDKRTPTDLILLDLLVRWTLKPPLSILPGMFIALALRFGYQRLLDKSGESEPTNVFIFQLHTVPSPDFGEGVVIPKNSLVSLPKLAVKKAPLPNFDDGLIPEGPSSAVRIFRKIAIISLFVIFLVAVFLVPSIQDLRIRSALAYPLILLVLAIVWNLFGFAPEDGTPLDMVLPLLLFRWTLKPLLSVVPRMLIALALRFDYQRFLDKSEGESADFILERHTATAPELGESVVIPKNSPGSFPKVYYITALLTWAISHSAFLLHAGFDS</sequence>
<keyword evidence="1" id="KW-0472">Membrane</keyword>
<dbReference type="AlphaFoldDB" id="A0A0C9W255"/>
<evidence type="ECO:0000313" key="3">
    <source>
        <dbReference type="Proteomes" id="UP000054279"/>
    </source>
</evidence>
<proteinExistence type="predicted"/>
<organism evidence="2 3">
    <name type="scientific">Sphaerobolus stellatus (strain SS14)</name>
    <dbReference type="NCBI Taxonomy" id="990650"/>
    <lineage>
        <taxon>Eukaryota</taxon>
        <taxon>Fungi</taxon>
        <taxon>Dikarya</taxon>
        <taxon>Basidiomycota</taxon>
        <taxon>Agaricomycotina</taxon>
        <taxon>Agaricomycetes</taxon>
        <taxon>Phallomycetidae</taxon>
        <taxon>Geastrales</taxon>
        <taxon>Sphaerobolaceae</taxon>
        <taxon>Sphaerobolus</taxon>
    </lineage>
</organism>
<protein>
    <submittedName>
        <fullName evidence="2">Uncharacterized protein</fullName>
    </submittedName>
</protein>
<gene>
    <name evidence="2" type="ORF">M422DRAFT_778988</name>
</gene>
<evidence type="ECO:0000256" key="1">
    <source>
        <dbReference type="SAM" id="Phobius"/>
    </source>
</evidence>
<dbReference type="HOGENOM" id="CLU_894783_0_0_1"/>
<evidence type="ECO:0000313" key="2">
    <source>
        <dbReference type="EMBL" id="KIJ45056.1"/>
    </source>
</evidence>
<keyword evidence="1" id="KW-0812">Transmembrane</keyword>
<accession>A0A0C9W255</accession>
<keyword evidence="1" id="KW-1133">Transmembrane helix</keyword>
<dbReference type="EMBL" id="KN837113">
    <property type="protein sequence ID" value="KIJ45056.1"/>
    <property type="molecule type" value="Genomic_DNA"/>
</dbReference>
<feature type="transmembrane region" description="Helical" evidence="1">
    <location>
        <begin position="185"/>
        <end position="204"/>
    </location>
</feature>
<dbReference type="Proteomes" id="UP000054279">
    <property type="component" value="Unassembled WGS sequence"/>
</dbReference>
<name>A0A0C9W255_SPHS4</name>
<feature type="transmembrane region" description="Helical" evidence="1">
    <location>
        <begin position="287"/>
        <end position="309"/>
    </location>
</feature>
<feature type="transmembrane region" description="Helical" evidence="1">
    <location>
        <begin position="67"/>
        <end position="83"/>
    </location>
</feature>
<reference evidence="2 3" key="1">
    <citation type="submission" date="2014-06" db="EMBL/GenBank/DDBJ databases">
        <title>Evolutionary Origins and Diversification of the Mycorrhizal Mutualists.</title>
        <authorList>
            <consortium name="DOE Joint Genome Institute"/>
            <consortium name="Mycorrhizal Genomics Consortium"/>
            <person name="Kohler A."/>
            <person name="Kuo A."/>
            <person name="Nagy L.G."/>
            <person name="Floudas D."/>
            <person name="Copeland A."/>
            <person name="Barry K.W."/>
            <person name="Cichocki N."/>
            <person name="Veneault-Fourrey C."/>
            <person name="LaButti K."/>
            <person name="Lindquist E.A."/>
            <person name="Lipzen A."/>
            <person name="Lundell T."/>
            <person name="Morin E."/>
            <person name="Murat C."/>
            <person name="Riley R."/>
            <person name="Ohm R."/>
            <person name="Sun H."/>
            <person name="Tunlid A."/>
            <person name="Henrissat B."/>
            <person name="Grigoriev I.V."/>
            <person name="Hibbett D.S."/>
            <person name="Martin F."/>
        </authorList>
    </citation>
    <scope>NUCLEOTIDE SEQUENCE [LARGE SCALE GENOMIC DNA]</scope>
    <source>
        <strain evidence="2 3">SS14</strain>
    </source>
</reference>